<evidence type="ECO:0000256" key="4">
    <source>
        <dbReference type="ARBA" id="ARBA00022679"/>
    </source>
</evidence>
<keyword evidence="3" id="KW-0597">Phosphoprotein</keyword>
<dbReference type="PROSITE" id="PS50109">
    <property type="entry name" value="HIS_KIN"/>
    <property type="match status" value="1"/>
</dbReference>
<dbReference type="Pfam" id="PF00512">
    <property type="entry name" value="HisKA"/>
    <property type="match status" value="1"/>
</dbReference>
<evidence type="ECO:0000256" key="6">
    <source>
        <dbReference type="ARBA" id="ARBA00023012"/>
    </source>
</evidence>
<dbReference type="CDD" id="cd00075">
    <property type="entry name" value="HATPase"/>
    <property type="match status" value="1"/>
</dbReference>
<evidence type="ECO:0000313" key="10">
    <source>
        <dbReference type="EMBL" id="MBK1790070.1"/>
    </source>
</evidence>
<keyword evidence="6" id="KW-0902">Two-component regulatory system</keyword>
<dbReference type="PANTHER" id="PTHR43547">
    <property type="entry name" value="TWO-COMPONENT HISTIDINE KINASE"/>
    <property type="match status" value="1"/>
</dbReference>
<dbReference type="Pfam" id="PF02518">
    <property type="entry name" value="HATPase_c"/>
    <property type="match status" value="1"/>
</dbReference>
<organism evidence="10 11">
    <name type="scientific">Persicirhabdus sediminis</name>
    <dbReference type="NCBI Taxonomy" id="454144"/>
    <lineage>
        <taxon>Bacteria</taxon>
        <taxon>Pseudomonadati</taxon>
        <taxon>Verrucomicrobiota</taxon>
        <taxon>Verrucomicrobiia</taxon>
        <taxon>Verrucomicrobiales</taxon>
        <taxon>Verrucomicrobiaceae</taxon>
        <taxon>Persicirhabdus</taxon>
    </lineage>
</organism>
<comment type="catalytic activity">
    <reaction evidence="1">
        <text>ATP + protein L-histidine = ADP + protein N-phospho-L-histidine.</text>
        <dbReference type="EC" id="2.7.13.3"/>
    </reaction>
</comment>
<dbReference type="AlphaFoldDB" id="A0A8J7MCQ1"/>
<dbReference type="Gene3D" id="1.10.287.130">
    <property type="match status" value="1"/>
</dbReference>
<keyword evidence="11" id="KW-1185">Reference proteome</keyword>
<keyword evidence="8" id="KW-0472">Membrane</keyword>
<evidence type="ECO:0000313" key="11">
    <source>
        <dbReference type="Proteomes" id="UP000624703"/>
    </source>
</evidence>
<dbReference type="EMBL" id="JAENIM010000016">
    <property type="protein sequence ID" value="MBK1790070.1"/>
    <property type="molecule type" value="Genomic_DNA"/>
</dbReference>
<dbReference type="InterPro" id="IPR003594">
    <property type="entry name" value="HATPase_dom"/>
</dbReference>
<evidence type="ECO:0000256" key="2">
    <source>
        <dbReference type="ARBA" id="ARBA00012438"/>
    </source>
</evidence>
<dbReference type="FunFam" id="1.10.287.130:FF:000001">
    <property type="entry name" value="Two-component sensor histidine kinase"/>
    <property type="match status" value="1"/>
</dbReference>
<dbReference type="PRINTS" id="PR00344">
    <property type="entry name" value="BCTRLSENSOR"/>
</dbReference>
<evidence type="ECO:0000256" key="3">
    <source>
        <dbReference type="ARBA" id="ARBA00022553"/>
    </source>
</evidence>
<dbReference type="InterPro" id="IPR036890">
    <property type="entry name" value="HATPase_C_sf"/>
</dbReference>
<feature type="transmembrane region" description="Helical" evidence="8">
    <location>
        <begin position="338"/>
        <end position="358"/>
    </location>
</feature>
<dbReference type="InterPro" id="IPR005467">
    <property type="entry name" value="His_kinase_dom"/>
</dbReference>
<accession>A0A8J7MCQ1</accession>
<feature type="region of interest" description="Disordered" evidence="7">
    <location>
        <begin position="139"/>
        <end position="171"/>
    </location>
</feature>
<dbReference type="EC" id="2.7.13.3" evidence="2"/>
<keyword evidence="4" id="KW-0808">Transferase</keyword>
<dbReference type="SUPFAM" id="SSF55874">
    <property type="entry name" value="ATPase domain of HSP90 chaperone/DNA topoisomerase II/histidine kinase"/>
    <property type="match status" value="1"/>
</dbReference>
<dbReference type="InterPro" id="IPR003661">
    <property type="entry name" value="HisK_dim/P_dom"/>
</dbReference>
<keyword evidence="5 10" id="KW-0418">Kinase</keyword>
<evidence type="ECO:0000256" key="8">
    <source>
        <dbReference type="SAM" id="Phobius"/>
    </source>
</evidence>
<dbReference type="InterPro" id="IPR004358">
    <property type="entry name" value="Sig_transdc_His_kin-like_C"/>
</dbReference>
<name>A0A8J7MCQ1_9BACT</name>
<dbReference type="SMART" id="SM00387">
    <property type="entry name" value="HATPase_c"/>
    <property type="match status" value="1"/>
</dbReference>
<proteinExistence type="predicted"/>
<reference evidence="10" key="1">
    <citation type="submission" date="2021-01" db="EMBL/GenBank/DDBJ databases">
        <title>Modified the classification status of verrucomicrobia.</title>
        <authorList>
            <person name="Feng X."/>
        </authorList>
    </citation>
    <scope>NUCLEOTIDE SEQUENCE</scope>
    <source>
        <strain evidence="10">_KCTC 22039</strain>
    </source>
</reference>
<keyword evidence="8" id="KW-0812">Transmembrane</keyword>
<dbReference type="SUPFAM" id="SSF47384">
    <property type="entry name" value="Homodimeric domain of signal transducing histidine kinase"/>
    <property type="match status" value="1"/>
</dbReference>
<evidence type="ECO:0000256" key="1">
    <source>
        <dbReference type="ARBA" id="ARBA00000085"/>
    </source>
</evidence>
<feature type="transmembrane region" description="Helical" evidence="8">
    <location>
        <begin position="7"/>
        <end position="26"/>
    </location>
</feature>
<keyword evidence="8" id="KW-1133">Transmembrane helix</keyword>
<dbReference type="CDD" id="cd00082">
    <property type="entry name" value="HisKA"/>
    <property type="match status" value="1"/>
</dbReference>
<evidence type="ECO:0000256" key="7">
    <source>
        <dbReference type="SAM" id="MobiDB-lite"/>
    </source>
</evidence>
<sequence length="599" mass="65569">MRAKTRWAWVLLISCAAVIVLAMSWMSRNVLQLERQNARVQAAAELDDRVRSALWRMDTLASAILAEIALGQRDELIKDEIIISRGDDGKFTFQPAGNVEPAEMLRSREDTANIKESAEPSQSKLQVLNALAVEALQTEELAQSSEPSESEQQAQHTQQWAAQQRAEGKAGELRQDLGYNIQRKQVESLKRKSIVSRSNISANSHLAESFAQPGSASLDSGDVADAEPSGQVLGDVSKFVIPAELSPFRAAWVDGELTLVRMMNGQVKAYTLDARRLMNELLAELEDVLPNASLLALADDAGQLEQVMALSTFPLVLNAGEEIVDPVLAGSQLRKTLAMAWLGALLMIVAVFVLFAGIMRLSERRASFVSSVTHELRTPLTTFSLYSDMLASGMVRSEEKQKQYLQTLKRESMRLNHLVENVLLYSRIERGSARAQVESLSYGQLIQRLGESLAERCERELVDFQLDPLDDDLADRLLRVDVTSIEQVIFNLVDNAIKYGADDDGCVQVKFSSQLADGGDQLELRIGDRGAGVSAAERRKIFKPFHKSAAEAAHSKPGVGLGLALSSSLAKEMHGSLELVDGGDGVGACFVLRIPAVVD</sequence>
<gene>
    <name evidence="10" type="ORF">JIN82_02745</name>
</gene>
<evidence type="ECO:0000259" key="9">
    <source>
        <dbReference type="PROSITE" id="PS50109"/>
    </source>
</evidence>
<comment type="caution">
    <text evidence="10">The sequence shown here is derived from an EMBL/GenBank/DDBJ whole genome shotgun (WGS) entry which is preliminary data.</text>
</comment>
<dbReference type="SMART" id="SM00388">
    <property type="entry name" value="HisKA"/>
    <property type="match status" value="1"/>
</dbReference>
<feature type="compositionally biased region" description="Low complexity" evidence="7">
    <location>
        <begin position="139"/>
        <end position="165"/>
    </location>
</feature>
<dbReference type="Gene3D" id="3.30.565.10">
    <property type="entry name" value="Histidine kinase-like ATPase, C-terminal domain"/>
    <property type="match status" value="1"/>
</dbReference>
<dbReference type="InterPro" id="IPR036097">
    <property type="entry name" value="HisK_dim/P_sf"/>
</dbReference>
<feature type="domain" description="Histidine kinase" evidence="9">
    <location>
        <begin position="371"/>
        <end position="598"/>
    </location>
</feature>
<protein>
    <recommendedName>
        <fullName evidence="2">histidine kinase</fullName>
        <ecNumber evidence="2">2.7.13.3</ecNumber>
    </recommendedName>
</protein>
<evidence type="ECO:0000256" key="5">
    <source>
        <dbReference type="ARBA" id="ARBA00022777"/>
    </source>
</evidence>
<dbReference type="PANTHER" id="PTHR43547:SF2">
    <property type="entry name" value="HYBRID SIGNAL TRANSDUCTION HISTIDINE KINASE C"/>
    <property type="match status" value="1"/>
</dbReference>
<dbReference type="GO" id="GO:0000155">
    <property type="term" value="F:phosphorelay sensor kinase activity"/>
    <property type="evidence" value="ECO:0007669"/>
    <property type="project" value="InterPro"/>
</dbReference>
<dbReference type="Proteomes" id="UP000624703">
    <property type="component" value="Unassembled WGS sequence"/>
</dbReference>